<dbReference type="Gene3D" id="3.40.50.2300">
    <property type="match status" value="1"/>
</dbReference>
<dbReference type="Pfam" id="PF07494">
    <property type="entry name" value="Reg_prop"/>
    <property type="match status" value="5"/>
</dbReference>
<dbReference type="PANTHER" id="PTHR43547">
    <property type="entry name" value="TWO-COMPONENT HISTIDINE KINASE"/>
    <property type="match status" value="1"/>
</dbReference>
<evidence type="ECO:0000259" key="10">
    <source>
        <dbReference type="PROSITE" id="PS50109"/>
    </source>
</evidence>
<dbReference type="Pfam" id="PF12833">
    <property type="entry name" value="HTH_18"/>
    <property type="match status" value="1"/>
</dbReference>
<feature type="domain" description="Response regulatory" evidence="11">
    <location>
        <begin position="1131"/>
        <end position="1246"/>
    </location>
</feature>
<dbReference type="PANTHER" id="PTHR43547:SF2">
    <property type="entry name" value="HYBRID SIGNAL TRANSDUCTION HISTIDINE KINASE C"/>
    <property type="match status" value="1"/>
</dbReference>
<dbReference type="SUPFAM" id="SSF46689">
    <property type="entry name" value="Homeodomain-like"/>
    <property type="match status" value="1"/>
</dbReference>
<dbReference type="PROSITE" id="PS50109">
    <property type="entry name" value="HIS_KIN"/>
    <property type="match status" value="1"/>
</dbReference>
<evidence type="ECO:0000256" key="4">
    <source>
        <dbReference type="ARBA" id="ARBA00023015"/>
    </source>
</evidence>
<dbReference type="Pfam" id="PF00072">
    <property type="entry name" value="Response_reg"/>
    <property type="match status" value="1"/>
</dbReference>
<dbReference type="CDD" id="cd00082">
    <property type="entry name" value="HisKA"/>
    <property type="match status" value="1"/>
</dbReference>
<comment type="caution">
    <text evidence="12">The sequence shown here is derived from an EMBL/GenBank/DDBJ whole genome shotgun (WGS) entry which is preliminary data.</text>
</comment>
<protein>
    <recommendedName>
        <fullName evidence="2">histidine kinase</fullName>
        <ecNumber evidence="2">2.7.13.3</ecNumber>
    </recommendedName>
</protein>
<name>A0ABT3CTP6_9BACT</name>
<dbReference type="Gene3D" id="1.10.10.60">
    <property type="entry name" value="Homeodomain-like"/>
    <property type="match status" value="2"/>
</dbReference>
<evidence type="ECO:0000256" key="8">
    <source>
        <dbReference type="SAM" id="SignalP"/>
    </source>
</evidence>
<dbReference type="SUPFAM" id="SSF63829">
    <property type="entry name" value="Calcium-dependent phosphotriesterase"/>
    <property type="match status" value="3"/>
</dbReference>
<dbReference type="Gene3D" id="1.10.287.130">
    <property type="match status" value="1"/>
</dbReference>
<proteinExistence type="predicted"/>
<dbReference type="InterPro" id="IPR013783">
    <property type="entry name" value="Ig-like_fold"/>
</dbReference>
<feature type="domain" description="Histidine kinase" evidence="10">
    <location>
        <begin position="869"/>
        <end position="1083"/>
    </location>
</feature>
<evidence type="ECO:0000256" key="2">
    <source>
        <dbReference type="ARBA" id="ARBA00012438"/>
    </source>
</evidence>
<dbReference type="InterPro" id="IPR005467">
    <property type="entry name" value="His_kinase_dom"/>
</dbReference>
<evidence type="ECO:0000259" key="9">
    <source>
        <dbReference type="PROSITE" id="PS01124"/>
    </source>
</evidence>
<dbReference type="InterPro" id="IPR011006">
    <property type="entry name" value="CheY-like_superfamily"/>
</dbReference>
<feature type="signal peptide" evidence="8">
    <location>
        <begin position="1"/>
        <end position="20"/>
    </location>
</feature>
<dbReference type="SUPFAM" id="SSF47384">
    <property type="entry name" value="Homodimeric domain of signal transducing histidine kinase"/>
    <property type="match status" value="1"/>
</dbReference>
<dbReference type="SMART" id="SM00342">
    <property type="entry name" value="HTH_ARAC"/>
    <property type="match status" value="1"/>
</dbReference>
<dbReference type="InterPro" id="IPR011123">
    <property type="entry name" value="Y_Y_Y"/>
</dbReference>
<dbReference type="InterPro" id="IPR001789">
    <property type="entry name" value="Sig_transdc_resp-reg_receiver"/>
</dbReference>
<dbReference type="PROSITE" id="PS01124">
    <property type="entry name" value="HTH_ARAC_FAMILY_2"/>
    <property type="match status" value="1"/>
</dbReference>
<keyword evidence="4" id="KW-0805">Transcription regulation</keyword>
<dbReference type="SMART" id="SM00387">
    <property type="entry name" value="HATPase_c"/>
    <property type="match status" value="1"/>
</dbReference>
<sequence length="1382" mass="157330">MNRILVTVFLMGCLVQLAIAQPESILTKNVYFEQPQFELGLSQRSINSVIQDHEGYLWVATWSGLIKYDGYSTEIYRADNTTEGKLKSNKIGRVFESSDSTLWVATRSGGLFRKDAGSEYFHQYTYTDGCDNCLSNPHVWDMVEDSHGNLWIATENGLNFLDRSTEQFTSFFFDESDISTLSNSFITRLMIDPYDRLWVGTEYGLNLLENMDPENAEFRRIEVQNVSASNYVYDIAFVENATGLQVFWGTKNGLNRYSNGEIESFVLEGKPSSFSVFRSMEVVSSKNPFLLLGSDMGLSVFDINNKSFDRFFGDFDRDVNLSQNTIQSITLDQSGVLWAGTLKGINKYDTYDNNIGLVKTKTFDPTNSIMTAIKQDGKGDIWMSTLGGGFFHVNLKDGFVNDIQKFDWRIPGELGFTDYIQKFEIDRNDRFWVGTAGSGLFVFDRSAIDRNSKKIMSYDQYFMGSEAALSDDYVMSLCEAKGGGMWVGTWSKGLNLVTPEGEVLVFDDQRLSPIPLVTIYEDPLGYLWIGTRGDGLIRIKIQNQKIVEHKVYEFSLDGSTLSNNFVNAIHQDTKNRLWIGTEDGLNLYDAVSDHFVLINNSQSQLPKDVVGIIEDEKGQLWLTGDEGVTVIDPDEKDMYVNHFDKEDRVQGGFFYNEVTLKTNNGELMMGGSNGFNVINTNNIYQNPHLPMVALKEVVVSDKVVQPGVEVNGRILMDRPLGMMDRLELKYFENSISFEFAALHYANPMKNRYAFRLEGFDEEWHYTDASRRFAKYTNLNPGEYTFTVRASNDDGLWQERGTSLSVVIAPPWYKTQWAVFLYVIASMLFLVAFRKLILMRTAYEHDLKFERLEKENNEKLNKSRLQFFTNISHEFRTPLTLILGLLEQLMNSGDANIKVQKQLKLISQNANRLQRLINQLLDFRKAEAGSLQLKVAEGNFYKFVKEVKLSFDSLAGQKGVEFNLLTSSNVIQVFFDRDQFEKILFNLLSNAFKHTESGDSVNIEIAELPDSIVLSVNDTGQGIAEEAIHKVFDRFYSGDQESGTGSGIGLALCKSLVELHHGQISVKSELGKGTRFEVKIPKGSDHFDESQLIKDFKDSENIDLYKEVVFSESDEVVLEAGQIDKPVAELKRILLVEDNDQVRAFLKSLFQYEYAVFEAENGKDALAVAEEEELDLVISDVMMPVMDGFSFCQKMKNNLATSHIPIILLTARTSYIYNVEGLEKGADDYLTKPFHIEVLKLKVRNLISAREQSRQMVQDKTQLVLEPKMVTVTSADEIFLKKCMEIIENNMDNSEYSVVEFGKEVGLSRMQLYRKLKALTGKSPNEFIRMMRIKRAAQLFEHGDMNVSEVTYQVGFTDPAYFRKCFKDEFGETPTNYIKSKKK</sequence>
<dbReference type="PROSITE" id="PS50110">
    <property type="entry name" value="RESPONSE_REGULATORY"/>
    <property type="match status" value="1"/>
</dbReference>
<dbReference type="GO" id="GO:0005524">
    <property type="term" value="F:ATP binding"/>
    <property type="evidence" value="ECO:0007669"/>
    <property type="project" value="UniProtKB-KW"/>
</dbReference>
<dbReference type="Gene3D" id="3.30.565.10">
    <property type="entry name" value="Histidine kinase-like ATPase, C-terminal domain"/>
    <property type="match status" value="1"/>
</dbReference>
<dbReference type="SMART" id="SM00448">
    <property type="entry name" value="REC"/>
    <property type="match status" value="1"/>
</dbReference>
<dbReference type="InterPro" id="IPR011110">
    <property type="entry name" value="Reg_prop"/>
</dbReference>
<accession>A0ABT3CTP6</accession>
<dbReference type="CDD" id="cd17574">
    <property type="entry name" value="REC_OmpR"/>
    <property type="match status" value="1"/>
</dbReference>
<evidence type="ECO:0000259" key="11">
    <source>
        <dbReference type="PROSITE" id="PS50110"/>
    </source>
</evidence>
<evidence type="ECO:0000256" key="7">
    <source>
        <dbReference type="PROSITE-ProRule" id="PRU00169"/>
    </source>
</evidence>
<dbReference type="InterPro" id="IPR018060">
    <property type="entry name" value="HTH_AraC"/>
</dbReference>
<evidence type="ECO:0000256" key="3">
    <source>
        <dbReference type="ARBA" id="ARBA00022553"/>
    </source>
</evidence>
<dbReference type="EMBL" id="JAOYOD010000001">
    <property type="protein sequence ID" value="MCV9387002.1"/>
    <property type="molecule type" value="Genomic_DNA"/>
</dbReference>
<dbReference type="InterPro" id="IPR003661">
    <property type="entry name" value="HisK_dim/P_dom"/>
</dbReference>
<dbReference type="EC" id="2.7.13.3" evidence="2"/>
<dbReference type="InterPro" id="IPR036097">
    <property type="entry name" value="HisK_dim/P_sf"/>
</dbReference>
<dbReference type="InterPro" id="IPR036890">
    <property type="entry name" value="HATPase_C_sf"/>
</dbReference>
<dbReference type="PROSITE" id="PS00041">
    <property type="entry name" value="HTH_ARAC_FAMILY_1"/>
    <property type="match status" value="1"/>
</dbReference>
<dbReference type="Gene3D" id="2.60.40.10">
    <property type="entry name" value="Immunoglobulins"/>
    <property type="match status" value="1"/>
</dbReference>
<evidence type="ECO:0000256" key="5">
    <source>
        <dbReference type="ARBA" id="ARBA00023125"/>
    </source>
</evidence>
<dbReference type="SMART" id="SM00388">
    <property type="entry name" value="HisKA"/>
    <property type="match status" value="1"/>
</dbReference>
<reference evidence="12 13" key="1">
    <citation type="submission" date="2022-10" db="EMBL/GenBank/DDBJ databases">
        <title>Comparative genomics and taxonomic characterization of three novel marine species of genus Reichenbachiella exhibiting antioxidant and polysaccharide degradation activities.</title>
        <authorList>
            <person name="Muhammad N."/>
            <person name="Lee Y.-J."/>
            <person name="Ko J."/>
            <person name="Kim S.-G."/>
        </authorList>
    </citation>
    <scope>NUCLEOTIDE SEQUENCE [LARGE SCALE GENOMIC DNA]</scope>
    <source>
        <strain evidence="12 13">ABR2-5</strain>
    </source>
</reference>
<dbReference type="PRINTS" id="PR00344">
    <property type="entry name" value="BCTRLSENSOR"/>
</dbReference>
<comment type="catalytic activity">
    <reaction evidence="1">
        <text>ATP + protein L-histidine = ADP + protein N-phospho-L-histidine.</text>
        <dbReference type="EC" id="2.7.13.3"/>
    </reaction>
</comment>
<keyword evidence="6" id="KW-0804">Transcription</keyword>
<dbReference type="InterPro" id="IPR009057">
    <property type="entry name" value="Homeodomain-like_sf"/>
</dbReference>
<keyword evidence="13" id="KW-1185">Reference proteome</keyword>
<organism evidence="12 13">
    <name type="scientific">Reichenbachiella ulvae</name>
    <dbReference type="NCBI Taxonomy" id="2980104"/>
    <lineage>
        <taxon>Bacteria</taxon>
        <taxon>Pseudomonadati</taxon>
        <taxon>Bacteroidota</taxon>
        <taxon>Cytophagia</taxon>
        <taxon>Cytophagales</taxon>
        <taxon>Reichenbachiellaceae</taxon>
        <taxon>Reichenbachiella</taxon>
    </lineage>
</organism>
<dbReference type="InterPro" id="IPR018062">
    <property type="entry name" value="HTH_AraC-typ_CS"/>
</dbReference>
<dbReference type="InterPro" id="IPR004358">
    <property type="entry name" value="Sig_transdc_His_kin-like_C"/>
</dbReference>
<evidence type="ECO:0000313" key="12">
    <source>
        <dbReference type="EMBL" id="MCV9387002.1"/>
    </source>
</evidence>
<keyword evidence="12" id="KW-0067">ATP-binding</keyword>
<dbReference type="Pfam" id="PF07495">
    <property type="entry name" value="Y_Y_Y"/>
    <property type="match status" value="1"/>
</dbReference>
<dbReference type="SUPFAM" id="SSF55874">
    <property type="entry name" value="ATPase domain of HSP90 chaperone/DNA topoisomerase II/histidine kinase"/>
    <property type="match status" value="1"/>
</dbReference>
<dbReference type="Gene3D" id="2.130.10.10">
    <property type="entry name" value="YVTN repeat-like/Quinoprotein amine dehydrogenase"/>
    <property type="match status" value="4"/>
</dbReference>
<feature type="chain" id="PRO_5046781757" description="histidine kinase" evidence="8">
    <location>
        <begin position="21"/>
        <end position="1382"/>
    </location>
</feature>
<dbReference type="Proteomes" id="UP001300692">
    <property type="component" value="Unassembled WGS sequence"/>
</dbReference>
<gene>
    <name evidence="12" type="ORF">N7U62_10030</name>
</gene>
<keyword evidence="3 7" id="KW-0597">Phosphoprotein</keyword>
<dbReference type="SUPFAM" id="SSF52172">
    <property type="entry name" value="CheY-like"/>
    <property type="match status" value="1"/>
</dbReference>
<dbReference type="InterPro" id="IPR003594">
    <property type="entry name" value="HATPase_dom"/>
</dbReference>
<feature type="modified residue" description="4-aspartylphosphate" evidence="7">
    <location>
        <position position="1179"/>
    </location>
</feature>
<dbReference type="Pfam" id="PF02518">
    <property type="entry name" value="HATPase_c"/>
    <property type="match status" value="1"/>
</dbReference>
<keyword evidence="5" id="KW-0238">DNA-binding</keyword>
<evidence type="ECO:0000256" key="6">
    <source>
        <dbReference type="ARBA" id="ARBA00023163"/>
    </source>
</evidence>
<dbReference type="Pfam" id="PF00512">
    <property type="entry name" value="HisKA"/>
    <property type="match status" value="1"/>
</dbReference>
<feature type="domain" description="HTH araC/xylS-type" evidence="9">
    <location>
        <begin position="1280"/>
        <end position="1379"/>
    </location>
</feature>
<evidence type="ECO:0000313" key="13">
    <source>
        <dbReference type="Proteomes" id="UP001300692"/>
    </source>
</evidence>
<keyword evidence="12" id="KW-0547">Nucleotide-binding</keyword>
<evidence type="ECO:0000256" key="1">
    <source>
        <dbReference type="ARBA" id="ARBA00000085"/>
    </source>
</evidence>
<keyword evidence="8" id="KW-0732">Signal</keyword>
<dbReference type="InterPro" id="IPR015943">
    <property type="entry name" value="WD40/YVTN_repeat-like_dom_sf"/>
</dbReference>
<dbReference type="RefSeq" id="WP_264137830.1">
    <property type="nucleotide sequence ID" value="NZ_JAOYOD010000001.1"/>
</dbReference>